<organism evidence="1 2">
    <name type="scientific">Pseudopedobacter saltans</name>
    <dbReference type="NCBI Taxonomy" id="151895"/>
    <lineage>
        <taxon>Bacteria</taxon>
        <taxon>Pseudomonadati</taxon>
        <taxon>Bacteroidota</taxon>
        <taxon>Sphingobacteriia</taxon>
        <taxon>Sphingobacteriales</taxon>
        <taxon>Sphingobacteriaceae</taxon>
        <taxon>Pseudopedobacter</taxon>
    </lineage>
</organism>
<name>A0A2W5FEY9_9SPHI</name>
<accession>A0A2W5FEY9</accession>
<gene>
    <name evidence="1" type="ORF">DI598_01275</name>
</gene>
<sequence length="192" mass="22295">MDAVQPSMRDVILSMNRFHFFSGKVKYDRPLLVQLVDGRDYQGGLTDRLKGIVSASCVAQLLNRQFKIKHTSPFELLDYLEPNKIDWSIKDNKTISSNIFQARLYHLTEYDKGDIIKRIDSIGDILQMHCYCKGELYKVLRKRDGTPFEWGVEFNRLFKPNPILQQNINNCKQIIGGEYIAAVFRFQNLLGD</sequence>
<protein>
    <submittedName>
        <fullName evidence="1">Uncharacterized protein</fullName>
    </submittedName>
</protein>
<dbReference type="EMBL" id="QFOI01000009">
    <property type="protein sequence ID" value="PZP52237.1"/>
    <property type="molecule type" value="Genomic_DNA"/>
</dbReference>
<feature type="non-terminal residue" evidence="1">
    <location>
        <position position="192"/>
    </location>
</feature>
<evidence type="ECO:0000313" key="2">
    <source>
        <dbReference type="Proteomes" id="UP000249645"/>
    </source>
</evidence>
<comment type="caution">
    <text evidence="1">The sequence shown here is derived from an EMBL/GenBank/DDBJ whole genome shotgun (WGS) entry which is preliminary data.</text>
</comment>
<proteinExistence type="predicted"/>
<dbReference type="Proteomes" id="UP000249645">
    <property type="component" value="Unassembled WGS sequence"/>
</dbReference>
<evidence type="ECO:0000313" key="1">
    <source>
        <dbReference type="EMBL" id="PZP52237.1"/>
    </source>
</evidence>
<dbReference type="AlphaFoldDB" id="A0A2W5FEY9"/>
<reference evidence="1 2" key="1">
    <citation type="submission" date="2017-11" db="EMBL/GenBank/DDBJ databases">
        <title>Infants hospitalized years apart are colonized by the same room-sourced microbial strains.</title>
        <authorList>
            <person name="Brooks B."/>
            <person name="Olm M.R."/>
            <person name="Firek B.A."/>
            <person name="Baker R."/>
            <person name="Thomas B.C."/>
            <person name="Morowitz M.J."/>
            <person name="Banfield J.F."/>
        </authorList>
    </citation>
    <scope>NUCLEOTIDE SEQUENCE [LARGE SCALE GENOMIC DNA]</scope>
    <source>
        <strain evidence="1">S2_009_000_R2_76</strain>
    </source>
</reference>